<name>A0A371GR78_MUCPR</name>
<dbReference type="PANTHER" id="PTHR35046">
    <property type="entry name" value="ZINC KNUCKLE (CCHC-TYPE) FAMILY PROTEIN"/>
    <property type="match status" value="1"/>
</dbReference>
<dbReference type="CDD" id="cd01647">
    <property type="entry name" value="RT_LTR"/>
    <property type="match status" value="1"/>
</dbReference>
<evidence type="ECO:0000256" key="1">
    <source>
        <dbReference type="SAM" id="MobiDB-lite"/>
    </source>
</evidence>
<dbReference type="InterPro" id="IPR043502">
    <property type="entry name" value="DNA/RNA_pol_sf"/>
</dbReference>
<proteinExistence type="predicted"/>
<reference evidence="3" key="1">
    <citation type="submission" date="2018-05" db="EMBL/GenBank/DDBJ databases">
        <title>Draft genome of Mucuna pruriens seed.</title>
        <authorList>
            <person name="Nnadi N.E."/>
            <person name="Vos R."/>
            <person name="Hasami M.H."/>
            <person name="Devisetty U.K."/>
            <person name="Aguiy J.C."/>
        </authorList>
    </citation>
    <scope>NUCLEOTIDE SEQUENCE [LARGE SCALE GENOMIC DNA]</scope>
    <source>
        <strain evidence="3">JCA_2017</strain>
    </source>
</reference>
<dbReference type="Gene3D" id="3.30.70.270">
    <property type="match status" value="1"/>
</dbReference>
<dbReference type="OrthoDB" id="6932368at2759"/>
<evidence type="ECO:0000313" key="4">
    <source>
        <dbReference type="Proteomes" id="UP000257109"/>
    </source>
</evidence>
<feature type="region of interest" description="Disordered" evidence="1">
    <location>
        <begin position="1"/>
        <end position="43"/>
    </location>
</feature>
<evidence type="ECO:0000313" key="3">
    <source>
        <dbReference type="EMBL" id="RDX93040.1"/>
    </source>
</evidence>
<dbReference type="Proteomes" id="UP000257109">
    <property type="component" value="Unassembled WGS sequence"/>
</dbReference>
<keyword evidence="4" id="KW-1185">Reference proteome</keyword>
<feature type="compositionally biased region" description="Basic and acidic residues" evidence="1">
    <location>
        <begin position="22"/>
        <end position="43"/>
    </location>
</feature>
<dbReference type="EMBL" id="QJKJ01004712">
    <property type="protein sequence ID" value="RDX93040.1"/>
    <property type="molecule type" value="Genomic_DNA"/>
</dbReference>
<protein>
    <recommendedName>
        <fullName evidence="2">Reverse transcriptase domain-containing protein</fullName>
    </recommendedName>
</protein>
<feature type="compositionally biased region" description="Acidic residues" evidence="1">
    <location>
        <begin position="1"/>
        <end position="18"/>
    </location>
</feature>
<gene>
    <name evidence="3" type="ORF">CR513_24755</name>
</gene>
<sequence length="495" mass="57133">MNTGEVESESSSDDEMPSLEDCSDKKVAKPVDGVPKEDGDVEPHEHISHTGCLVQEKVCSMILDAGSCTNMAIKVDKQVLVPFAIENYKDEVLCDVVLIDAGHILFGRPWQLDHKVIHNRYTNCLSFIYNKLKIPLTPLSLKQICEEQITIRKVREYKLREEQLSIQEKVRKENMSENKQKKEKHEIECTEEKSKKMSAFAKKKEVESVLLAKEKLLVLLYKDVYFTNEFHHSFPCEVDSYLQEFTDVFPNEVSHGLPPLRSIKHQINLIPGCSIPNRPAYRTNPEETKEIQKQVNELLQKGFVRKSLSPCSILVILVPKKDGTWCMYIDSQAINKITIKYRYLIPRLDYMLDELFGSCVFTKIDLKNGYNQIHMKEGNEWKIAFKIKYDLYEWLVMSFALTNVPSTITRLINHILHSFIEKFVVVYFADILIYSKTLDDHVEHLHVVLNVLRENILHGNLKKCSFCLESVAFLGFVVSSKGISVDEEKVKAIRE</sequence>
<feature type="non-terminal residue" evidence="3">
    <location>
        <position position="1"/>
    </location>
</feature>
<dbReference type="Gene3D" id="3.10.10.10">
    <property type="entry name" value="HIV Type 1 Reverse Transcriptase, subunit A, domain 1"/>
    <property type="match status" value="1"/>
</dbReference>
<dbReference type="InterPro" id="IPR000477">
    <property type="entry name" value="RT_dom"/>
</dbReference>
<dbReference type="InterPro" id="IPR043128">
    <property type="entry name" value="Rev_trsase/Diguanyl_cyclase"/>
</dbReference>
<dbReference type="SUPFAM" id="SSF56672">
    <property type="entry name" value="DNA/RNA polymerases"/>
    <property type="match status" value="1"/>
</dbReference>
<dbReference type="Pfam" id="PF00078">
    <property type="entry name" value="RVT_1"/>
    <property type="match status" value="1"/>
</dbReference>
<comment type="caution">
    <text evidence="3">The sequence shown here is derived from an EMBL/GenBank/DDBJ whole genome shotgun (WGS) entry which is preliminary data.</text>
</comment>
<accession>A0A371GR78</accession>
<dbReference type="PANTHER" id="PTHR35046:SF9">
    <property type="entry name" value="RNA-DIRECTED DNA POLYMERASE"/>
    <property type="match status" value="1"/>
</dbReference>
<evidence type="ECO:0000259" key="2">
    <source>
        <dbReference type="Pfam" id="PF00078"/>
    </source>
</evidence>
<organism evidence="3 4">
    <name type="scientific">Mucuna pruriens</name>
    <name type="common">Velvet bean</name>
    <name type="synonym">Dolichos pruriens</name>
    <dbReference type="NCBI Taxonomy" id="157652"/>
    <lineage>
        <taxon>Eukaryota</taxon>
        <taxon>Viridiplantae</taxon>
        <taxon>Streptophyta</taxon>
        <taxon>Embryophyta</taxon>
        <taxon>Tracheophyta</taxon>
        <taxon>Spermatophyta</taxon>
        <taxon>Magnoliopsida</taxon>
        <taxon>eudicotyledons</taxon>
        <taxon>Gunneridae</taxon>
        <taxon>Pentapetalae</taxon>
        <taxon>rosids</taxon>
        <taxon>fabids</taxon>
        <taxon>Fabales</taxon>
        <taxon>Fabaceae</taxon>
        <taxon>Papilionoideae</taxon>
        <taxon>50 kb inversion clade</taxon>
        <taxon>NPAAA clade</taxon>
        <taxon>indigoferoid/millettioid clade</taxon>
        <taxon>Phaseoleae</taxon>
        <taxon>Mucuna</taxon>
    </lineage>
</organism>
<feature type="domain" description="Reverse transcriptase" evidence="2">
    <location>
        <begin position="318"/>
        <end position="477"/>
    </location>
</feature>
<dbReference type="AlphaFoldDB" id="A0A371GR78"/>